<feature type="short sequence motif" description="Q motif" evidence="9">
    <location>
        <begin position="7"/>
        <end position="35"/>
    </location>
</feature>
<dbReference type="InterPro" id="IPR011545">
    <property type="entry name" value="DEAD/DEAH_box_helicase_dom"/>
</dbReference>
<dbReference type="SMART" id="SM00487">
    <property type="entry name" value="DEXDc"/>
    <property type="match status" value="1"/>
</dbReference>
<proteinExistence type="inferred from homology"/>
<evidence type="ECO:0000256" key="9">
    <source>
        <dbReference type="PROSITE-ProRule" id="PRU00552"/>
    </source>
</evidence>
<sequence>MSNDLSGDFESLGLPANLCESLKTIGYELPSPIQAQSIPVLLTGQDLLGLAQTGTGKTAAFALPILANIDLSINKPQALILAPTRELAIQVAEAFQSYAKNTPGFHIAPIYGGQDMRAQLRQLQRGVHVVVGTPGRVMDHLRRNSLDLSQLKTVVLDEADEMLRMGFIDDVEWILDHTPKSRQVALFSATMPPAIKKITANYLNNPQRIQIEAKTKTVERIEQSYVMVSPSRKIDALTRILEVEDFDGLIMFVRTKTATVDLAQRLEARGYASAALNGDINQKQREITIEQLKSGKIDVVIATDVAARGIDVPRITHVVNYDIPYDNEAYVHRIGRTGRAGRSGKAILLVTPRERHLLRSIEKSTGQAIQEARLPTSEELTTRRVSQFRESILETLDSQELPEFKELISEVQAEANVSADEIAAALAYLAQSDKPLFVEKDKMLDEPFNYERRDSRRRDRDDRRGGNGGGRHNNTPMDCYRVEVGRNDGLRPGDLVGAIANEANMRSNNIGQIAINDTHSFVQLPQNLSSETNKVLQRIYVRNKQLSPKKVDDSEFPRQRRDRRPSNNDRRPNNNGDRRPNNNGDRGGRGDRNYRSKDRSNAR</sequence>
<dbReference type="GO" id="GO:0004386">
    <property type="term" value="F:helicase activity"/>
    <property type="evidence" value="ECO:0007669"/>
    <property type="project" value="UniProtKB-KW"/>
</dbReference>
<evidence type="ECO:0000259" key="13">
    <source>
        <dbReference type="PROSITE" id="PS51195"/>
    </source>
</evidence>
<dbReference type="Pfam" id="PF03880">
    <property type="entry name" value="DbpA"/>
    <property type="match status" value="1"/>
</dbReference>
<dbReference type="Pfam" id="PF00271">
    <property type="entry name" value="Helicase_C"/>
    <property type="match status" value="1"/>
</dbReference>
<dbReference type="Proteomes" id="UP001465153">
    <property type="component" value="Unassembled WGS sequence"/>
</dbReference>
<keyword evidence="6 8" id="KW-0694">RNA-binding</keyword>
<keyword evidence="4 8" id="KW-0347">Helicase</keyword>
<dbReference type="PROSITE" id="PS51195">
    <property type="entry name" value="Q_MOTIF"/>
    <property type="match status" value="1"/>
</dbReference>
<evidence type="ECO:0000256" key="6">
    <source>
        <dbReference type="ARBA" id="ARBA00022884"/>
    </source>
</evidence>
<dbReference type="InterPro" id="IPR027417">
    <property type="entry name" value="P-loop_NTPase"/>
</dbReference>
<dbReference type="InterPro" id="IPR012677">
    <property type="entry name" value="Nucleotide-bd_a/b_plait_sf"/>
</dbReference>
<comment type="similarity">
    <text evidence="8">Belongs to the DEAD box helicase family. DeaD/CsdA subfamily.</text>
</comment>
<keyword evidence="5 8" id="KW-0067">ATP-binding</keyword>
<dbReference type="InterPro" id="IPR014014">
    <property type="entry name" value="RNA_helicase_DEAD_Q_motif"/>
</dbReference>
<dbReference type="SMART" id="SM00490">
    <property type="entry name" value="HELICc"/>
    <property type="match status" value="1"/>
</dbReference>
<dbReference type="EMBL" id="BAABWN010000008">
    <property type="protein sequence ID" value="GAA6168815.1"/>
    <property type="molecule type" value="Genomic_DNA"/>
</dbReference>
<dbReference type="InterPro" id="IPR050547">
    <property type="entry name" value="DEAD_box_RNA_helicases"/>
</dbReference>
<dbReference type="HAMAP" id="MF_00964">
    <property type="entry name" value="DEAD_helicase_DeaD"/>
    <property type="match status" value="1"/>
</dbReference>
<reference evidence="14 15" key="1">
    <citation type="submission" date="2024-04" db="EMBL/GenBank/DDBJ databases">
        <title>Draft genome sequence of Sessilibacter corallicola NBRC 116591.</title>
        <authorList>
            <person name="Miyakawa T."/>
            <person name="Kusuya Y."/>
            <person name="Miura T."/>
        </authorList>
    </citation>
    <scope>NUCLEOTIDE SEQUENCE [LARGE SCALE GENOMIC DNA]</scope>
    <source>
        <strain evidence="14 15">KU-00831-HH</strain>
    </source>
</reference>
<dbReference type="PROSITE" id="PS51192">
    <property type="entry name" value="HELICASE_ATP_BIND_1"/>
    <property type="match status" value="1"/>
</dbReference>
<evidence type="ECO:0000259" key="12">
    <source>
        <dbReference type="PROSITE" id="PS51194"/>
    </source>
</evidence>
<feature type="domain" description="DEAD-box RNA helicase Q" evidence="13">
    <location>
        <begin position="7"/>
        <end position="35"/>
    </location>
</feature>
<keyword evidence="15" id="KW-1185">Reference proteome</keyword>
<evidence type="ECO:0000313" key="15">
    <source>
        <dbReference type="Proteomes" id="UP001465153"/>
    </source>
</evidence>
<comment type="function">
    <text evidence="8">DEAD-box RNA helicase involved in various cellular processes at low temperature, including ribosome biogenesis, mRNA degradation and translation initiation.</text>
</comment>
<keyword evidence="1 8" id="KW-0963">Cytoplasm</keyword>
<evidence type="ECO:0000259" key="11">
    <source>
        <dbReference type="PROSITE" id="PS51192"/>
    </source>
</evidence>
<dbReference type="PANTHER" id="PTHR47963:SF8">
    <property type="entry name" value="ATP-DEPENDENT RNA HELICASE DEAD"/>
    <property type="match status" value="1"/>
</dbReference>
<gene>
    <name evidence="8" type="primary">deaD</name>
    <name evidence="8" type="synonym">csdA</name>
    <name evidence="14" type="ORF">NBRC116591_26260</name>
</gene>
<feature type="region of interest" description="Disordered" evidence="10">
    <location>
        <begin position="546"/>
        <end position="603"/>
    </location>
</feature>
<dbReference type="InterPro" id="IPR005580">
    <property type="entry name" value="DbpA/CsdA_RNA-bd_dom"/>
</dbReference>
<dbReference type="InterPro" id="IPR028618">
    <property type="entry name" value="DEAD_helicase_DeaD"/>
</dbReference>
<evidence type="ECO:0000256" key="5">
    <source>
        <dbReference type="ARBA" id="ARBA00022840"/>
    </source>
</evidence>
<dbReference type="CDD" id="cd00268">
    <property type="entry name" value="DEADc"/>
    <property type="match status" value="1"/>
</dbReference>
<dbReference type="PROSITE" id="PS00039">
    <property type="entry name" value="DEAD_ATP_HELICASE"/>
    <property type="match status" value="1"/>
</dbReference>
<dbReference type="InterPro" id="IPR014001">
    <property type="entry name" value="Helicase_ATP-bd"/>
</dbReference>
<dbReference type="PROSITE" id="PS51194">
    <property type="entry name" value="HELICASE_CTER"/>
    <property type="match status" value="1"/>
</dbReference>
<dbReference type="InterPro" id="IPR044742">
    <property type="entry name" value="DEAD/DEAH_RhlB"/>
</dbReference>
<keyword evidence="3 8" id="KW-0378">Hydrolase</keyword>
<comment type="subcellular location">
    <subcellularLocation>
        <location evidence="8">Cytoplasm</location>
    </subcellularLocation>
</comment>
<dbReference type="InterPro" id="IPR000629">
    <property type="entry name" value="RNA-helicase_DEAD-box_CS"/>
</dbReference>
<feature type="domain" description="Helicase ATP-binding" evidence="11">
    <location>
        <begin position="38"/>
        <end position="209"/>
    </location>
</feature>
<dbReference type="PANTHER" id="PTHR47963">
    <property type="entry name" value="DEAD-BOX ATP-DEPENDENT RNA HELICASE 47, MITOCHONDRIAL"/>
    <property type="match status" value="1"/>
</dbReference>
<feature type="domain" description="Helicase C-terminal" evidence="12">
    <location>
        <begin position="233"/>
        <end position="380"/>
    </location>
</feature>
<feature type="compositionally biased region" description="Basic and acidic residues" evidence="10">
    <location>
        <begin position="549"/>
        <end position="603"/>
    </location>
</feature>
<dbReference type="EC" id="3.6.4.13" evidence="8"/>
<evidence type="ECO:0000256" key="2">
    <source>
        <dbReference type="ARBA" id="ARBA00022741"/>
    </source>
</evidence>
<keyword evidence="2 8" id="KW-0547">Nucleotide-binding</keyword>
<dbReference type="SUPFAM" id="SSF52540">
    <property type="entry name" value="P-loop containing nucleoside triphosphate hydrolases"/>
    <property type="match status" value="1"/>
</dbReference>
<organism evidence="14 15">
    <name type="scientific">Sessilibacter corallicola</name>
    <dbReference type="NCBI Taxonomy" id="2904075"/>
    <lineage>
        <taxon>Bacteria</taxon>
        <taxon>Pseudomonadati</taxon>
        <taxon>Pseudomonadota</taxon>
        <taxon>Gammaproteobacteria</taxon>
        <taxon>Cellvibrionales</taxon>
        <taxon>Cellvibrionaceae</taxon>
        <taxon>Sessilibacter</taxon>
    </lineage>
</organism>
<accession>A0ABQ0AAX9</accession>
<protein>
    <recommendedName>
        <fullName evidence="8">ATP-dependent RNA helicase DeaD</fullName>
        <ecNumber evidence="8">3.6.4.13</ecNumber>
    </recommendedName>
    <alternativeName>
        <fullName evidence="8">Cold-shock DEAD box protein A</fullName>
    </alternativeName>
</protein>
<dbReference type="InterPro" id="IPR057325">
    <property type="entry name" value="DeaD_dimer"/>
</dbReference>
<evidence type="ECO:0000256" key="4">
    <source>
        <dbReference type="ARBA" id="ARBA00022806"/>
    </source>
</evidence>
<evidence type="ECO:0000313" key="14">
    <source>
        <dbReference type="EMBL" id="GAA6168815.1"/>
    </source>
</evidence>
<comment type="catalytic activity">
    <reaction evidence="8">
        <text>ATP + H2O = ADP + phosphate + H(+)</text>
        <dbReference type="Rhea" id="RHEA:13065"/>
        <dbReference type="ChEBI" id="CHEBI:15377"/>
        <dbReference type="ChEBI" id="CHEBI:15378"/>
        <dbReference type="ChEBI" id="CHEBI:30616"/>
        <dbReference type="ChEBI" id="CHEBI:43474"/>
        <dbReference type="ChEBI" id="CHEBI:456216"/>
        <dbReference type="EC" id="3.6.4.13"/>
    </reaction>
</comment>
<evidence type="ECO:0000256" key="3">
    <source>
        <dbReference type="ARBA" id="ARBA00022801"/>
    </source>
</evidence>
<dbReference type="Pfam" id="PF00270">
    <property type="entry name" value="DEAD"/>
    <property type="match status" value="1"/>
</dbReference>
<evidence type="ECO:0000256" key="10">
    <source>
        <dbReference type="SAM" id="MobiDB-lite"/>
    </source>
</evidence>
<dbReference type="CDD" id="cd18787">
    <property type="entry name" value="SF2_C_DEAD"/>
    <property type="match status" value="1"/>
</dbReference>
<evidence type="ECO:0000256" key="7">
    <source>
        <dbReference type="ARBA" id="ARBA00023016"/>
    </source>
</evidence>
<dbReference type="Pfam" id="PF25399">
    <property type="entry name" value="DeaD_dimer"/>
    <property type="match status" value="1"/>
</dbReference>
<evidence type="ECO:0000256" key="1">
    <source>
        <dbReference type="ARBA" id="ARBA00022490"/>
    </source>
</evidence>
<dbReference type="Gene3D" id="3.30.70.330">
    <property type="match status" value="1"/>
</dbReference>
<dbReference type="InterPro" id="IPR001650">
    <property type="entry name" value="Helicase_C-like"/>
</dbReference>
<feature type="region of interest" description="Disordered" evidence="10">
    <location>
        <begin position="448"/>
        <end position="479"/>
    </location>
</feature>
<dbReference type="RefSeq" id="WP_353303527.1">
    <property type="nucleotide sequence ID" value="NZ_BAABWN010000008.1"/>
</dbReference>
<evidence type="ECO:0000256" key="8">
    <source>
        <dbReference type="HAMAP-Rule" id="MF_00964"/>
    </source>
</evidence>
<comment type="caution">
    <text evidence="14">The sequence shown here is derived from an EMBL/GenBank/DDBJ whole genome shotgun (WGS) entry which is preliminary data.</text>
</comment>
<name>A0ABQ0AAX9_9GAMM</name>
<feature type="compositionally biased region" description="Basic and acidic residues" evidence="10">
    <location>
        <begin position="448"/>
        <end position="465"/>
    </location>
</feature>
<dbReference type="Gene3D" id="3.40.50.300">
    <property type="entry name" value="P-loop containing nucleotide triphosphate hydrolases"/>
    <property type="match status" value="2"/>
</dbReference>
<keyword evidence="7 8" id="KW-0346">Stress response</keyword>